<proteinExistence type="predicted"/>
<dbReference type="SUPFAM" id="SSF57850">
    <property type="entry name" value="RING/U-box"/>
    <property type="match status" value="1"/>
</dbReference>
<evidence type="ECO:0000313" key="3">
    <source>
        <dbReference type="Proteomes" id="UP000663879"/>
    </source>
</evidence>
<protein>
    <recommendedName>
        <fullName evidence="4">RING-type domain-containing protein</fullName>
    </recommendedName>
</protein>
<gene>
    <name evidence="2" type="ORF">OXX778_LOCUS3192</name>
</gene>
<feature type="coiled-coil region" evidence="1">
    <location>
        <begin position="79"/>
        <end position="106"/>
    </location>
</feature>
<evidence type="ECO:0008006" key="4">
    <source>
        <dbReference type="Google" id="ProtNLM"/>
    </source>
</evidence>
<dbReference type="AlphaFoldDB" id="A0A813NAT1"/>
<evidence type="ECO:0000256" key="1">
    <source>
        <dbReference type="SAM" id="Coils"/>
    </source>
</evidence>
<keyword evidence="3" id="KW-1185">Reference proteome</keyword>
<name>A0A813NAT1_9BILA</name>
<organism evidence="2 3">
    <name type="scientific">Brachionus calyciflorus</name>
    <dbReference type="NCBI Taxonomy" id="104777"/>
    <lineage>
        <taxon>Eukaryota</taxon>
        <taxon>Metazoa</taxon>
        <taxon>Spiralia</taxon>
        <taxon>Gnathifera</taxon>
        <taxon>Rotifera</taxon>
        <taxon>Eurotatoria</taxon>
        <taxon>Monogononta</taxon>
        <taxon>Pseudotrocha</taxon>
        <taxon>Ploima</taxon>
        <taxon>Brachionidae</taxon>
        <taxon>Brachionus</taxon>
    </lineage>
</organism>
<accession>A0A813NAT1</accession>
<comment type="caution">
    <text evidence="2">The sequence shown here is derived from an EMBL/GenBank/DDBJ whole genome shotgun (WGS) entry which is preliminary data.</text>
</comment>
<reference evidence="2" key="1">
    <citation type="submission" date="2021-02" db="EMBL/GenBank/DDBJ databases">
        <authorList>
            <person name="Nowell W R."/>
        </authorList>
    </citation>
    <scope>NUCLEOTIDE SEQUENCE</scope>
    <source>
        <strain evidence="2">Ploen Becks lab</strain>
    </source>
</reference>
<keyword evidence="1" id="KW-0175">Coiled coil</keyword>
<dbReference type="Proteomes" id="UP000663879">
    <property type="component" value="Unassembled WGS sequence"/>
</dbReference>
<evidence type="ECO:0000313" key="2">
    <source>
        <dbReference type="EMBL" id="CAF0737218.1"/>
    </source>
</evidence>
<dbReference type="InterPro" id="IPR013083">
    <property type="entry name" value="Znf_RING/FYVE/PHD"/>
</dbReference>
<dbReference type="Gene3D" id="3.30.40.10">
    <property type="entry name" value="Zinc/RING finger domain, C3HC4 (zinc finger)"/>
    <property type="match status" value="1"/>
</dbReference>
<dbReference type="EMBL" id="CAJNOC010000275">
    <property type="protein sequence ID" value="CAF0737218.1"/>
    <property type="molecule type" value="Genomic_DNA"/>
</dbReference>
<sequence length="494" mass="58481">MDAETNFSNCAQCKLIFNSPRTLPCGEIVCQNCITIKTKSNKYKCFFCNDNHRIPKNGFPINRYAEKLVKHNLTKSSMFDRFTNQIKNIEEEIDNSNINENFAKQEINTYCSDLKLKIDLAIEEHFKLINDKREDYFKQIDQFESDCINNLESDKQPLIDFQTEVENTKKLLENEKVSNDDLRDRINRVKSIEWKVQAKKTNLKKFLLKNFDFKFYLNENADLFRLKKVSQSKINLNQYTRVLFTDLFEFTPRHCVRLNRFENGNFVFSYVDKKIKNYVLEIRSYPQIQTVLNTHSISLMSPHSYNEILTYKNKILVYESTKIKGLSKRLFIFDENLNSVKAKAVVFEVLFFAASENKIIGLADTEDRCYILDWDLNIHTIIEPNFTLFSFNRSINYIYGVEDYFFFCESNRTNMYDQDGRLIKSLDIQEPSYVDSNNIIKRTGPNELKVFNLNGNLIDNVELVNRYLSNCSFLKDKYENFVFYNDKELYVPLN</sequence>